<feature type="domain" description="Cadherin" evidence="10">
    <location>
        <begin position="187"/>
        <end position="309"/>
    </location>
</feature>
<feature type="domain" description="Cadherin" evidence="10">
    <location>
        <begin position="541"/>
        <end position="643"/>
    </location>
</feature>
<organism evidence="11 12">
    <name type="scientific">Candidula unifasciata</name>
    <dbReference type="NCBI Taxonomy" id="100452"/>
    <lineage>
        <taxon>Eukaryota</taxon>
        <taxon>Metazoa</taxon>
        <taxon>Spiralia</taxon>
        <taxon>Lophotrochozoa</taxon>
        <taxon>Mollusca</taxon>
        <taxon>Gastropoda</taxon>
        <taxon>Heterobranchia</taxon>
        <taxon>Euthyneura</taxon>
        <taxon>Panpulmonata</taxon>
        <taxon>Eupulmonata</taxon>
        <taxon>Stylommatophora</taxon>
        <taxon>Helicina</taxon>
        <taxon>Helicoidea</taxon>
        <taxon>Geomitridae</taxon>
        <taxon>Candidula</taxon>
    </lineage>
</organism>
<dbReference type="PROSITE" id="PS00232">
    <property type="entry name" value="CADHERIN_1"/>
    <property type="match status" value="3"/>
</dbReference>
<dbReference type="AlphaFoldDB" id="A0A8S3ZHG4"/>
<dbReference type="Pfam" id="PF00028">
    <property type="entry name" value="Cadherin"/>
    <property type="match status" value="4"/>
</dbReference>
<accession>A0A8S3ZHG4</accession>
<evidence type="ECO:0000256" key="7">
    <source>
        <dbReference type="ARBA" id="ARBA00023136"/>
    </source>
</evidence>
<evidence type="ECO:0000256" key="8">
    <source>
        <dbReference type="PROSITE-ProRule" id="PRU00043"/>
    </source>
</evidence>
<keyword evidence="6 9" id="KW-1133">Transmembrane helix</keyword>
<dbReference type="SMART" id="SM00112">
    <property type="entry name" value="CA"/>
    <property type="match status" value="7"/>
</dbReference>
<dbReference type="GO" id="GO:0008013">
    <property type="term" value="F:beta-catenin binding"/>
    <property type="evidence" value="ECO:0007669"/>
    <property type="project" value="TreeGrafter"/>
</dbReference>
<comment type="caution">
    <text evidence="11">The sequence shown here is derived from an EMBL/GenBank/DDBJ whole genome shotgun (WGS) entry which is preliminary data.</text>
</comment>
<name>A0A8S3ZHG4_9EUPU</name>
<keyword evidence="5 8" id="KW-0106">Calcium</keyword>
<evidence type="ECO:0000256" key="2">
    <source>
        <dbReference type="ARBA" id="ARBA00022692"/>
    </source>
</evidence>
<dbReference type="EMBL" id="CAJHNH020003257">
    <property type="protein sequence ID" value="CAG5128897.1"/>
    <property type="molecule type" value="Genomic_DNA"/>
</dbReference>
<feature type="transmembrane region" description="Helical" evidence="9">
    <location>
        <begin position="1000"/>
        <end position="1023"/>
    </location>
</feature>
<dbReference type="CDD" id="cd11304">
    <property type="entry name" value="Cadherin_repeat"/>
    <property type="match status" value="7"/>
</dbReference>
<dbReference type="GO" id="GO:0016342">
    <property type="term" value="C:catenin complex"/>
    <property type="evidence" value="ECO:0007669"/>
    <property type="project" value="TreeGrafter"/>
</dbReference>
<feature type="domain" description="Cadherin" evidence="10">
    <location>
        <begin position="310"/>
        <end position="417"/>
    </location>
</feature>
<dbReference type="FunFam" id="2.60.40.60:FF:000033">
    <property type="entry name" value="FAT atypical cadherin 1"/>
    <property type="match status" value="1"/>
</dbReference>
<evidence type="ECO:0000256" key="3">
    <source>
        <dbReference type="ARBA" id="ARBA00022729"/>
    </source>
</evidence>
<evidence type="ECO:0000256" key="1">
    <source>
        <dbReference type="ARBA" id="ARBA00004167"/>
    </source>
</evidence>
<keyword evidence="4" id="KW-0677">Repeat</keyword>
<dbReference type="Proteomes" id="UP000678393">
    <property type="component" value="Unassembled WGS sequence"/>
</dbReference>
<dbReference type="SUPFAM" id="SSF49313">
    <property type="entry name" value="Cadherin-like"/>
    <property type="match status" value="8"/>
</dbReference>
<dbReference type="FunFam" id="2.60.40.60:FF:000094">
    <property type="entry name" value="protocadherin gamma-C4 isoform X2"/>
    <property type="match status" value="1"/>
</dbReference>
<evidence type="ECO:0000256" key="9">
    <source>
        <dbReference type="SAM" id="Phobius"/>
    </source>
</evidence>
<evidence type="ECO:0000256" key="4">
    <source>
        <dbReference type="ARBA" id="ARBA00022737"/>
    </source>
</evidence>
<feature type="domain" description="Cadherin" evidence="10">
    <location>
        <begin position="669"/>
        <end position="778"/>
    </location>
</feature>
<dbReference type="OrthoDB" id="6250271at2759"/>
<keyword evidence="7 9" id="KW-0472">Membrane</keyword>
<gene>
    <name evidence="11" type="ORF">CUNI_LOCUS14455</name>
</gene>
<keyword evidence="12" id="KW-1185">Reference proteome</keyword>
<dbReference type="PANTHER" id="PTHR24027">
    <property type="entry name" value="CADHERIN-23"/>
    <property type="match status" value="1"/>
</dbReference>
<feature type="domain" description="Cadherin" evidence="10">
    <location>
        <begin position="68"/>
        <end position="186"/>
    </location>
</feature>
<feature type="domain" description="Cadherin" evidence="10">
    <location>
        <begin position="418"/>
        <end position="524"/>
    </location>
</feature>
<dbReference type="PANTHER" id="PTHR24027:SF438">
    <property type="entry name" value="CADHERIN 23"/>
    <property type="match status" value="1"/>
</dbReference>
<evidence type="ECO:0000256" key="6">
    <source>
        <dbReference type="ARBA" id="ARBA00022989"/>
    </source>
</evidence>
<comment type="subcellular location">
    <subcellularLocation>
        <location evidence="1">Membrane</location>
        <topology evidence="1">Single-pass membrane protein</topology>
    </subcellularLocation>
</comment>
<dbReference type="GO" id="GO:0016477">
    <property type="term" value="P:cell migration"/>
    <property type="evidence" value="ECO:0007669"/>
    <property type="project" value="TreeGrafter"/>
</dbReference>
<dbReference type="GO" id="GO:0045296">
    <property type="term" value="F:cadherin binding"/>
    <property type="evidence" value="ECO:0007669"/>
    <property type="project" value="TreeGrafter"/>
</dbReference>
<dbReference type="InterPro" id="IPR015919">
    <property type="entry name" value="Cadherin-like_sf"/>
</dbReference>
<protein>
    <recommendedName>
        <fullName evidence="10">Cadherin domain-containing protein</fullName>
    </recommendedName>
</protein>
<dbReference type="InterPro" id="IPR002126">
    <property type="entry name" value="Cadherin-like_dom"/>
</dbReference>
<evidence type="ECO:0000256" key="5">
    <source>
        <dbReference type="ARBA" id="ARBA00022837"/>
    </source>
</evidence>
<dbReference type="Gene3D" id="2.60.40.60">
    <property type="entry name" value="Cadherins"/>
    <property type="match status" value="8"/>
</dbReference>
<keyword evidence="3" id="KW-0732">Signal</keyword>
<evidence type="ECO:0000313" key="11">
    <source>
        <dbReference type="EMBL" id="CAG5128897.1"/>
    </source>
</evidence>
<reference evidence="11" key="1">
    <citation type="submission" date="2021-04" db="EMBL/GenBank/DDBJ databases">
        <authorList>
            <consortium name="Molecular Ecology Group"/>
        </authorList>
    </citation>
    <scope>NUCLEOTIDE SEQUENCE</scope>
</reference>
<evidence type="ECO:0000313" key="12">
    <source>
        <dbReference type="Proteomes" id="UP000678393"/>
    </source>
</evidence>
<keyword evidence="2 9" id="KW-0812">Transmembrane</keyword>
<dbReference type="PRINTS" id="PR00205">
    <property type="entry name" value="CADHERIN"/>
</dbReference>
<dbReference type="GO" id="GO:0005509">
    <property type="term" value="F:calcium ion binding"/>
    <property type="evidence" value="ECO:0007669"/>
    <property type="project" value="UniProtKB-UniRule"/>
</dbReference>
<dbReference type="InterPro" id="IPR020894">
    <property type="entry name" value="Cadherin_CS"/>
</dbReference>
<dbReference type="PROSITE" id="PS50268">
    <property type="entry name" value="CADHERIN_2"/>
    <property type="match status" value="7"/>
</dbReference>
<feature type="domain" description="Cadherin" evidence="10">
    <location>
        <begin position="5"/>
        <end position="67"/>
    </location>
</feature>
<dbReference type="InterPro" id="IPR039808">
    <property type="entry name" value="Cadherin"/>
</dbReference>
<sequence>MMLMGYFSTDSHETFLLESFLGSITLNKSLDYETQSFYHYNVSVKCDPGSTDFFITVIDVQDTPPVFERLPYIGRVAENETVGSPILQITARDGDRGVSQPNNIVFSFTEGDYSSFQINENGTISVGKILDADTDDVRDKGGLYVFTLTATEVPRSNVTTSPNPNNQSRTQVSITVTDVNDNPPKFTANNFTATVLENTPAGVPITTTSVIEAFDKDQGSNSKFWVYLEKDGVPYFDFDTLPRQHSVIQGRSTITIRVANSSVLDYETTKTITFKIIARENNTDPQIETSSETTVILEIEDTNDNDPYFPLQPTIFNVSEDIAVGTVIANITADDVDSGDFGQFTFSLEHDGYNGEFNITEQGQVFIAKQLDREQRSSFSLAVVATDNPSAAFYQRRRSTLRIEVFVLDVNDHKPVWTQLIPYISILKSTKLGTNITELRATDLDEGLNAEIVYSISPGTNGSELFDVTNSSEAAVISVRQSLISHVGLHIVQVMAMDRGTPPLNATVDLSVFVIDENLNKPVFVQPNQTEADEEAGVLPEIEVDEEQSVGSVLYTLLAKDSDTGQNGVVLYRLNPTTYKDNEYFKVAMLNGTLQSARELDRETKEVYEIQVRAEDNGQPVSLSTAMTMRVRLLDINDNEPSYVNVKMPQVLHVIEENSHAYIGQIHPAFDADLYPNNVSCYYLYGGDISGLLLDKWNGSLSLTEKVDRETTTALNVVIKASENCSISNISNVAGKSTKDKADSSSVKPAPDAYNASDTSLLWVQIMVDDINDSPPQFLIRDMSASAIFDVDIETEIISLAASIQDKDTAVNSKNMFRLLSLTPVLEPGENIDTSKPPFIVSENGSITTNIRFRSDMLGHFLLRIQVFDTDGLNDSANVKVYIISNLQRIKLVFEKLPNQVEEMKNSFIKQLSDILNLDLMIDKIQSHTNPDGTRDPSKTDAYLSGRYRDTGKVVPATTLWQMLDYSMAARALLYENGVVKTEPLTQAKVDNETEELKKIFAILISVMGVAVIVLFLVLIHLVRLYRRRLRAANVVYSSSSNQKEILEHPGTNKYLAAQNPLFGKEIKSAVIDEDKARYICHNSLDVNAVDKSPPRTLPLDLSEEQEMVLQITESYDENYNEGISESNHLDRVLQAYSNGAFDDDDDVNPGGFDQPARNFNLQSAPSIYSVGSYIPGVGDHVPEGVTYFSDEVTSRDSGLPESYLRTHLEHTDI</sequence>
<evidence type="ECO:0000259" key="10">
    <source>
        <dbReference type="PROSITE" id="PS50268"/>
    </source>
</evidence>
<dbReference type="GO" id="GO:0007156">
    <property type="term" value="P:homophilic cell adhesion via plasma membrane adhesion molecules"/>
    <property type="evidence" value="ECO:0007669"/>
    <property type="project" value="InterPro"/>
</dbReference>
<proteinExistence type="predicted"/>